<sequence length="219" mass="24490">MLKINCQIWQFAMMLFIVGVSSACTSTKDTEEQEVTLTRTQLEQLQESARQWQEAKDGIARLLRIEKDLSILITQLDSLVKQQINSGNDRKSSYASDHSLKKVIKVTAAKQIENVPQMTSDKLASLPKVTPKYALQLSAVTQKSRLDNLIPNLKSKLPDTLSENLNIETTQIDNVTFYRLKAGGYSDKKLALEACNNLKLKSINCIVSLSSDQTAKTKL</sequence>
<feature type="domain" description="SPOR" evidence="3">
    <location>
        <begin position="127"/>
        <end position="214"/>
    </location>
</feature>
<dbReference type="EMBL" id="CAMAPD010000021">
    <property type="protein sequence ID" value="CAH9066133.1"/>
    <property type="molecule type" value="Genomic_DNA"/>
</dbReference>
<dbReference type="Pfam" id="PF05036">
    <property type="entry name" value="SPOR"/>
    <property type="match status" value="1"/>
</dbReference>
<dbReference type="PROSITE" id="PS51257">
    <property type="entry name" value="PROKAR_LIPOPROTEIN"/>
    <property type="match status" value="1"/>
</dbReference>
<name>A0A9W4R3W4_9GAMM</name>
<dbReference type="InterPro" id="IPR007730">
    <property type="entry name" value="SPOR-like_dom"/>
</dbReference>
<dbReference type="Proteomes" id="UP001152467">
    <property type="component" value="Unassembled WGS sequence"/>
</dbReference>
<keyword evidence="2" id="KW-0732">Signal</keyword>
<keyword evidence="1" id="KW-0175">Coiled coil</keyword>
<dbReference type="PROSITE" id="PS51724">
    <property type="entry name" value="SPOR"/>
    <property type="match status" value="1"/>
</dbReference>
<evidence type="ECO:0000256" key="1">
    <source>
        <dbReference type="SAM" id="Coils"/>
    </source>
</evidence>
<keyword evidence="6" id="KW-1185">Reference proteome</keyword>
<feature type="chain" id="PRO_5040859033" description="SPOR domain-containing protein" evidence="2">
    <location>
        <begin position="24"/>
        <end position="219"/>
    </location>
</feature>
<gene>
    <name evidence="4" type="ORF">PSECIP111854_03794</name>
    <name evidence="5" type="ORF">PSECIP111951_03508</name>
</gene>
<feature type="signal peptide" evidence="2">
    <location>
        <begin position="1"/>
        <end position="23"/>
    </location>
</feature>
<organism evidence="4 6">
    <name type="scientific">Pseudoalteromonas holothuriae</name>
    <dbReference type="NCBI Taxonomy" id="2963714"/>
    <lineage>
        <taxon>Bacteria</taxon>
        <taxon>Pseudomonadati</taxon>
        <taxon>Pseudomonadota</taxon>
        <taxon>Gammaproteobacteria</taxon>
        <taxon>Alteromonadales</taxon>
        <taxon>Pseudoalteromonadaceae</taxon>
        <taxon>Pseudoalteromonas</taxon>
    </lineage>
</organism>
<comment type="caution">
    <text evidence="4">The sequence shown here is derived from an EMBL/GenBank/DDBJ whole genome shotgun (WGS) entry which is preliminary data.</text>
</comment>
<feature type="coiled-coil region" evidence="1">
    <location>
        <begin position="28"/>
        <end position="62"/>
    </location>
</feature>
<reference evidence="4 7" key="1">
    <citation type="submission" date="2022-07" db="EMBL/GenBank/DDBJ databases">
        <authorList>
            <person name="Criscuolo A."/>
        </authorList>
    </citation>
    <scope>NUCLEOTIDE SEQUENCE</scope>
    <source>
        <strain evidence="7">CIP 111951</strain>
        <strain evidence="4">CIP111854</strain>
        <strain evidence="5">CIP111951</strain>
    </source>
</reference>
<evidence type="ECO:0000313" key="6">
    <source>
        <dbReference type="Proteomes" id="UP001152467"/>
    </source>
</evidence>
<evidence type="ECO:0000313" key="7">
    <source>
        <dbReference type="Proteomes" id="UP001152485"/>
    </source>
</evidence>
<evidence type="ECO:0000259" key="3">
    <source>
        <dbReference type="PROSITE" id="PS51724"/>
    </source>
</evidence>
<evidence type="ECO:0000313" key="4">
    <source>
        <dbReference type="EMBL" id="CAH9065991.1"/>
    </source>
</evidence>
<protein>
    <recommendedName>
        <fullName evidence="3">SPOR domain-containing protein</fullName>
    </recommendedName>
</protein>
<dbReference type="InterPro" id="IPR036680">
    <property type="entry name" value="SPOR-like_sf"/>
</dbReference>
<proteinExistence type="predicted"/>
<accession>A0A9W4R3W4</accession>
<dbReference type="Proteomes" id="UP001152485">
    <property type="component" value="Unassembled WGS sequence"/>
</dbReference>
<dbReference type="Gene3D" id="3.30.70.1070">
    <property type="entry name" value="Sporulation related repeat"/>
    <property type="match status" value="1"/>
</dbReference>
<evidence type="ECO:0000313" key="5">
    <source>
        <dbReference type="EMBL" id="CAH9066133.1"/>
    </source>
</evidence>
<dbReference type="AlphaFoldDB" id="A0A9W4R3W4"/>
<evidence type="ECO:0000256" key="2">
    <source>
        <dbReference type="SAM" id="SignalP"/>
    </source>
</evidence>
<dbReference type="GO" id="GO:0042834">
    <property type="term" value="F:peptidoglycan binding"/>
    <property type="evidence" value="ECO:0007669"/>
    <property type="project" value="InterPro"/>
</dbReference>
<dbReference type="EMBL" id="CAMAPC010000023">
    <property type="protein sequence ID" value="CAH9065991.1"/>
    <property type="molecule type" value="Genomic_DNA"/>
</dbReference>